<evidence type="ECO:0000313" key="5">
    <source>
        <dbReference type="EMBL" id="GLY88187.1"/>
    </source>
</evidence>
<dbReference type="EMBL" id="BSTK01000009">
    <property type="protein sequence ID" value="GLY88187.1"/>
    <property type="molecule type" value="Genomic_DNA"/>
</dbReference>
<accession>A0A9W6S998</accession>
<dbReference type="PROSITE" id="PS01124">
    <property type="entry name" value="HTH_ARAC_FAMILY_2"/>
    <property type="match status" value="1"/>
</dbReference>
<evidence type="ECO:0000256" key="3">
    <source>
        <dbReference type="ARBA" id="ARBA00023163"/>
    </source>
</evidence>
<evidence type="ECO:0000256" key="2">
    <source>
        <dbReference type="ARBA" id="ARBA00023125"/>
    </source>
</evidence>
<proteinExistence type="predicted"/>
<dbReference type="GO" id="GO:0003700">
    <property type="term" value="F:DNA-binding transcription factor activity"/>
    <property type="evidence" value="ECO:0007669"/>
    <property type="project" value="InterPro"/>
</dbReference>
<dbReference type="InterPro" id="IPR050204">
    <property type="entry name" value="AraC_XylS_family_regulators"/>
</dbReference>
<protein>
    <submittedName>
        <fullName evidence="5">AraC family transcriptional regulator</fullName>
    </submittedName>
</protein>
<keyword evidence="6" id="KW-1185">Reference proteome</keyword>
<feature type="domain" description="HTH araC/xylS-type" evidence="4">
    <location>
        <begin position="184"/>
        <end position="285"/>
    </location>
</feature>
<dbReference type="GO" id="GO:0043565">
    <property type="term" value="F:sequence-specific DNA binding"/>
    <property type="evidence" value="ECO:0007669"/>
    <property type="project" value="InterPro"/>
</dbReference>
<dbReference type="AlphaFoldDB" id="A0A9W6S998"/>
<evidence type="ECO:0000313" key="6">
    <source>
        <dbReference type="Proteomes" id="UP001165074"/>
    </source>
</evidence>
<dbReference type="InterPro" id="IPR018060">
    <property type="entry name" value="HTH_AraC"/>
</dbReference>
<evidence type="ECO:0000256" key="1">
    <source>
        <dbReference type="ARBA" id="ARBA00023015"/>
    </source>
</evidence>
<dbReference type="SMART" id="SM00342">
    <property type="entry name" value="HTH_ARAC"/>
    <property type="match status" value="1"/>
</dbReference>
<dbReference type="PANTHER" id="PTHR46796:SF15">
    <property type="entry name" value="BLL1074 PROTEIN"/>
    <property type="match status" value="1"/>
</dbReference>
<dbReference type="Gene3D" id="1.10.10.60">
    <property type="entry name" value="Homeodomain-like"/>
    <property type="match status" value="1"/>
</dbReference>
<gene>
    <name evidence="5" type="ORF">Airi02_061160</name>
</gene>
<reference evidence="5" key="1">
    <citation type="submission" date="2023-03" db="EMBL/GenBank/DDBJ databases">
        <title>Actinoallomurus iriomotensis NBRC 103684.</title>
        <authorList>
            <person name="Ichikawa N."/>
            <person name="Sato H."/>
            <person name="Tonouchi N."/>
        </authorList>
    </citation>
    <scope>NUCLEOTIDE SEQUENCE</scope>
    <source>
        <strain evidence="5">NBRC 103684</strain>
    </source>
</reference>
<dbReference type="InterPro" id="IPR046532">
    <property type="entry name" value="DUF6597"/>
</dbReference>
<evidence type="ECO:0000259" key="4">
    <source>
        <dbReference type="PROSITE" id="PS01124"/>
    </source>
</evidence>
<name>A0A9W6S998_9ACTN</name>
<comment type="caution">
    <text evidence="5">The sequence shown here is derived from an EMBL/GenBank/DDBJ whole genome shotgun (WGS) entry which is preliminary data.</text>
</comment>
<dbReference type="Pfam" id="PF12833">
    <property type="entry name" value="HTH_18"/>
    <property type="match status" value="1"/>
</dbReference>
<keyword evidence="1" id="KW-0805">Transcription regulation</keyword>
<sequence length="286" mass="31974">MVRVTAAMASAALDRCDMAATLGGAGRRGIGQRRHTLCRVGRDVRELRSAWTRYQRHAFHGPSPALAPWVERYWEARWDYAEPYRQKIVPYPNVHLSFGGGRADVNGVCSGYQIKVLDGRDHVFGVAFRPGCFRPFLGASVSTITDRVVPATEVFGPDLPTTLDVPTVEAFLLKHLPDDDPRVRQAVAAVELIAEDKTVTRVERLSDELGLSMRGLQRLFAEYVGIGPKWVIRRYRVHEVTARMAAGGAIDWAALAADLGYADQGHFIRDFKSMFGEPPTWYAQRY</sequence>
<dbReference type="Pfam" id="PF20240">
    <property type="entry name" value="DUF6597"/>
    <property type="match status" value="1"/>
</dbReference>
<organism evidence="5 6">
    <name type="scientific">Actinoallomurus iriomotensis</name>
    <dbReference type="NCBI Taxonomy" id="478107"/>
    <lineage>
        <taxon>Bacteria</taxon>
        <taxon>Bacillati</taxon>
        <taxon>Actinomycetota</taxon>
        <taxon>Actinomycetes</taxon>
        <taxon>Streptosporangiales</taxon>
        <taxon>Thermomonosporaceae</taxon>
        <taxon>Actinoallomurus</taxon>
    </lineage>
</organism>
<keyword evidence="2" id="KW-0238">DNA-binding</keyword>
<dbReference type="Proteomes" id="UP001165074">
    <property type="component" value="Unassembled WGS sequence"/>
</dbReference>
<dbReference type="SUPFAM" id="SSF46689">
    <property type="entry name" value="Homeodomain-like"/>
    <property type="match status" value="1"/>
</dbReference>
<keyword evidence="3" id="KW-0804">Transcription</keyword>
<dbReference type="InterPro" id="IPR009057">
    <property type="entry name" value="Homeodomain-like_sf"/>
</dbReference>
<dbReference type="PANTHER" id="PTHR46796">
    <property type="entry name" value="HTH-TYPE TRANSCRIPTIONAL ACTIVATOR RHAS-RELATED"/>
    <property type="match status" value="1"/>
</dbReference>